<dbReference type="InterPro" id="IPR031352">
    <property type="entry name" value="SesA"/>
</dbReference>
<dbReference type="Pfam" id="PF17107">
    <property type="entry name" value="SesA"/>
    <property type="match status" value="1"/>
</dbReference>
<dbReference type="InterPro" id="IPR027417">
    <property type="entry name" value="P-loop_NTPase"/>
</dbReference>
<dbReference type="SUPFAM" id="SSF52540">
    <property type="entry name" value="P-loop containing nucleoside triphosphate hydrolases"/>
    <property type="match status" value="1"/>
</dbReference>
<accession>A0A507QLD0</accession>
<dbReference type="EMBL" id="VIFY01000157">
    <property type="protein sequence ID" value="TQB69359.1"/>
    <property type="molecule type" value="Genomic_DNA"/>
</dbReference>
<dbReference type="GO" id="GO:0043531">
    <property type="term" value="F:ADP binding"/>
    <property type="evidence" value="ECO:0007669"/>
    <property type="project" value="InterPro"/>
</dbReference>
<gene>
    <name evidence="2" type="ORF">MPDQ_001939</name>
</gene>
<dbReference type="Gene3D" id="3.40.50.300">
    <property type="entry name" value="P-loop containing nucleotide triphosphate hydrolases"/>
    <property type="match status" value="1"/>
</dbReference>
<evidence type="ECO:0000313" key="3">
    <source>
        <dbReference type="Proteomes" id="UP000319663"/>
    </source>
</evidence>
<dbReference type="InterPro" id="IPR011990">
    <property type="entry name" value="TPR-like_helical_dom_sf"/>
</dbReference>
<protein>
    <recommendedName>
        <fullName evidence="1">NACHT-NTPase and P-loop NTPases N-terminal domain-containing protein</fullName>
    </recommendedName>
</protein>
<dbReference type="STRING" id="5098.A0A507QLD0"/>
<name>A0A507QLD0_MONPU</name>
<dbReference type="Pfam" id="PF13424">
    <property type="entry name" value="TPR_12"/>
    <property type="match status" value="1"/>
</dbReference>
<dbReference type="InterPro" id="IPR053137">
    <property type="entry name" value="NLR-like"/>
</dbReference>
<dbReference type="InterPro" id="IPR042197">
    <property type="entry name" value="Apaf_helical"/>
</dbReference>
<dbReference type="AlphaFoldDB" id="A0A507QLD0"/>
<dbReference type="PANTHER" id="PTHR46082:SF6">
    <property type="entry name" value="AAA+ ATPASE DOMAIN-CONTAINING PROTEIN-RELATED"/>
    <property type="match status" value="1"/>
</dbReference>
<organism evidence="2 3">
    <name type="scientific">Monascus purpureus</name>
    <name type="common">Red mold</name>
    <name type="synonym">Monascus anka</name>
    <dbReference type="NCBI Taxonomy" id="5098"/>
    <lineage>
        <taxon>Eukaryota</taxon>
        <taxon>Fungi</taxon>
        <taxon>Dikarya</taxon>
        <taxon>Ascomycota</taxon>
        <taxon>Pezizomycotina</taxon>
        <taxon>Eurotiomycetes</taxon>
        <taxon>Eurotiomycetidae</taxon>
        <taxon>Eurotiales</taxon>
        <taxon>Aspergillaceae</taxon>
        <taxon>Monascus</taxon>
    </lineage>
</organism>
<feature type="domain" description="NACHT-NTPase and P-loop NTPases N-terminal" evidence="1">
    <location>
        <begin position="10"/>
        <end position="133"/>
    </location>
</feature>
<reference evidence="2 3" key="1">
    <citation type="submission" date="2019-06" db="EMBL/GenBank/DDBJ databases">
        <title>Wine fermentation using esterase from Monascus purpureus.</title>
        <authorList>
            <person name="Geng C."/>
            <person name="Zhang Y."/>
        </authorList>
    </citation>
    <scope>NUCLEOTIDE SEQUENCE [LARGE SCALE GENOMIC DNA]</scope>
    <source>
        <strain evidence="2">HQ1</strain>
    </source>
</reference>
<dbReference type="SUPFAM" id="SSF48452">
    <property type="entry name" value="TPR-like"/>
    <property type="match status" value="1"/>
</dbReference>
<evidence type="ECO:0000259" key="1">
    <source>
        <dbReference type="Pfam" id="PF17107"/>
    </source>
</evidence>
<proteinExistence type="predicted"/>
<sequence length="769" mass="87688">MSGLEVIGGISAVIGIIDTSVKVYKSVRNDVKLPKTFEVVGQRLPIILNTLQNYKSHLEPVKDSMPHDVCNALMEMIDTCDERANRIRRIFEKAIPEESDTRQTRYRKVVRRIGKGNEIEELMTDLTQDVQILVNHHGVRPVGPEQNAEIAHILEEMKSLKSSEDSFPMFFDRCGGSQTNNTHGRIGQQINNNAPVTTQNNAPITTQNHYMELDQMKEALQPGGLAQEQRRLVLAGAGGIGKTQLAIAFARCHRNVYESIFWLNATSEAMLKKGFQSMASLMFEGGVPEEEESVTCVHLWLADTGNTQWLLVFDNYDDPGQFEIGQYYPPASHGAIITTTRRLDLFPESIRIRINALKNIEESLAILQIRSERENMELDPHATGLAERLAGLPLALVTAGAYLQRSSCSFQDYLQQYEKHWNVCPRRPVQLRYEYPDRTLYTTWEPSYTRLKQDDPDAAKLLNLFAYFSNQPLWYELFHIGLSDGSPSWLGDMMSDYFTFDNVMGTLVDYCFLEVPTEERKWSMHACVHDWIVAGLNRKPDLQQYWYAFDCVAGSINPNDQDSLAHLSYSHLAAHATWLVQSPFYQHRFILDMTPDRLEKAYRIALLLWKQTRLSAAEVMLRQVLAVKQKAPDHTSTLGTANDLGILDYSQGRLQKAEERYQQALAGKQKALGPNHTSTFDTINNLGILYQGQGRLQEAETMHQQALAGYEKALGPDNWQTQRRRELLSTSWKPQRRLGWEVVSRLFMQIPLLCFLISILKKALRWVGI</sequence>
<dbReference type="PANTHER" id="PTHR46082">
    <property type="entry name" value="ATP/GTP-BINDING PROTEIN-RELATED"/>
    <property type="match status" value="1"/>
</dbReference>
<evidence type="ECO:0000313" key="2">
    <source>
        <dbReference type="EMBL" id="TQB69359.1"/>
    </source>
</evidence>
<dbReference type="Gene3D" id="1.10.8.430">
    <property type="entry name" value="Helical domain of apoptotic protease-activating factors"/>
    <property type="match status" value="1"/>
</dbReference>
<dbReference type="Proteomes" id="UP000319663">
    <property type="component" value="Unassembled WGS sequence"/>
</dbReference>
<dbReference type="Gene3D" id="1.25.40.10">
    <property type="entry name" value="Tetratricopeptide repeat domain"/>
    <property type="match status" value="1"/>
</dbReference>
<comment type="caution">
    <text evidence="2">The sequence shown here is derived from an EMBL/GenBank/DDBJ whole genome shotgun (WGS) entry which is preliminary data.</text>
</comment>
<keyword evidence="3" id="KW-1185">Reference proteome</keyword>